<dbReference type="PANTHER" id="PTHR12962">
    <property type="entry name" value="CALCIUM-REGULATED HEAT STABLE PROTEIN CRHSP-24-RELATED"/>
    <property type="match status" value="1"/>
</dbReference>
<dbReference type="SMART" id="SM00357">
    <property type="entry name" value="CSP"/>
    <property type="match status" value="1"/>
</dbReference>
<comment type="caution">
    <text evidence="5">The sequence shown here is derived from an EMBL/GenBank/DDBJ whole genome shotgun (WGS) entry which is preliminary data.</text>
</comment>
<dbReference type="EMBL" id="BARW01028816">
    <property type="protein sequence ID" value="GAJ15845.1"/>
    <property type="molecule type" value="Genomic_DNA"/>
</dbReference>
<dbReference type="Gene3D" id="2.40.50.140">
    <property type="entry name" value="Nucleic acid-binding proteins"/>
    <property type="match status" value="1"/>
</dbReference>
<dbReference type="Pfam" id="PF00313">
    <property type="entry name" value="CSD"/>
    <property type="match status" value="1"/>
</dbReference>
<accession>X1VWW2</accession>
<keyword evidence="2" id="KW-0963">Cytoplasm</keyword>
<protein>
    <recommendedName>
        <fullName evidence="4">CSD domain-containing protein</fullName>
    </recommendedName>
</protein>
<dbReference type="InterPro" id="IPR012156">
    <property type="entry name" value="Cold_shock_CspA"/>
</dbReference>
<name>X1VWW2_9ZZZZ</name>
<comment type="subcellular location">
    <subcellularLocation>
        <location evidence="1">Cytoplasm</location>
    </subcellularLocation>
</comment>
<proteinExistence type="predicted"/>
<evidence type="ECO:0000256" key="3">
    <source>
        <dbReference type="ARBA" id="ARBA00022553"/>
    </source>
</evidence>
<dbReference type="GO" id="GO:0043488">
    <property type="term" value="P:regulation of mRNA stability"/>
    <property type="evidence" value="ECO:0007669"/>
    <property type="project" value="TreeGrafter"/>
</dbReference>
<gene>
    <name evidence="5" type="ORF">S12H4_46440</name>
</gene>
<feature type="domain" description="CSD" evidence="4">
    <location>
        <begin position="6"/>
        <end position="71"/>
    </location>
</feature>
<dbReference type="InterPro" id="IPR002059">
    <property type="entry name" value="CSP_DNA-bd"/>
</dbReference>
<dbReference type="GO" id="GO:0005737">
    <property type="term" value="C:cytoplasm"/>
    <property type="evidence" value="ECO:0007669"/>
    <property type="project" value="UniProtKB-SubCell"/>
</dbReference>
<organism evidence="5">
    <name type="scientific">marine sediment metagenome</name>
    <dbReference type="NCBI Taxonomy" id="412755"/>
    <lineage>
        <taxon>unclassified sequences</taxon>
        <taxon>metagenomes</taxon>
        <taxon>ecological metagenomes</taxon>
    </lineage>
</organism>
<evidence type="ECO:0000256" key="2">
    <source>
        <dbReference type="ARBA" id="ARBA00022490"/>
    </source>
</evidence>
<dbReference type="InterPro" id="IPR012340">
    <property type="entry name" value="NA-bd_OB-fold"/>
</dbReference>
<evidence type="ECO:0000259" key="4">
    <source>
        <dbReference type="PROSITE" id="PS51857"/>
    </source>
</evidence>
<dbReference type="AlphaFoldDB" id="X1VWW2"/>
<dbReference type="InterPro" id="IPR011129">
    <property type="entry name" value="CSD"/>
</dbReference>
<dbReference type="InterPro" id="IPR019844">
    <property type="entry name" value="CSD_CS"/>
</dbReference>
<dbReference type="GO" id="GO:0003730">
    <property type="term" value="F:mRNA 3'-UTR binding"/>
    <property type="evidence" value="ECO:0007669"/>
    <property type="project" value="TreeGrafter"/>
</dbReference>
<dbReference type="PIRSF" id="PIRSF002599">
    <property type="entry name" value="Cold_shock_A"/>
    <property type="match status" value="1"/>
</dbReference>
<evidence type="ECO:0000256" key="1">
    <source>
        <dbReference type="ARBA" id="ARBA00004496"/>
    </source>
</evidence>
<dbReference type="CDD" id="cd04458">
    <property type="entry name" value="CSP_CDS"/>
    <property type="match status" value="1"/>
</dbReference>
<evidence type="ECO:0000313" key="5">
    <source>
        <dbReference type="EMBL" id="GAJ15845.1"/>
    </source>
</evidence>
<keyword evidence="3" id="KW-0597">Phosphoprotein</keyword>
<sequence>MGKEKVYRGIVKNYNEKKGYGFIAREDKQGDLFFHISDVLDRDYNPQRNEQVEFEVAEGRKDRQKAIQVKRVVK</sequence>
<dbReference type="InterPro" id="IPR052069">
    <property type="entry name" value="Ca-reg_mRNA-binding_domain"/>
</dbReference>
<dbReference type="SUPFAM" id="SSF50249">
    <property type="entry name" value="Nucleic acid-binding proteins"/>
    <property type="match status" value="1"/>
</dbReference>
<dbReference type="PROSITE" id="PS51857">
    <property type="entry name" value="CSD_2"/>
    <property type="match status" value="1"/>
</dbReference>
<reference evidence="5" key="1">
    <citation type="journal article" date="2014" name="Front. Microbiol.">
        <title>High frequency of phylogenetically diverse reductive dehalogenase-homologous genes in deep subseafloor sedimentary metagenomes.</title>
        <authorList>
            <person name="Kawai M."/>
            <person name="Futagami T."/>
            <person name="Toyoda A."/>
            <person name="Takaki Y."/>
            <person name="Nishi S."/>
            <person name="Hori S."/>
            <person name="Arai W."/>
            <person name="Tsubouchi T."/>
            <person name="Morono Y."/>
            <person name="Uchiyama I."/>
            <person name="Ito T."/>
            <person name="Fujiyama A."/>
            <person name="Inagaki F."/>
            <person name="Takami H."/>
        </authorList>
    </citation>
    <scope>NUCLEOTIDE SEQUENCE</scope>
    <source>
        <strain evidence="5">Expedition CK06-06</strain>
    </source>
</reference>
<dbReference type="PRINTS" id="PR00050">
    <property type="entry name" value="COLDSHOCK"/>
</dbReference>
<dbReference type="PROSITE" id="PS00352">
    <property type="entry name" value="CSD_1"/>
    <property type="match status" value="1"/>
</dbReference>
<dbReference type="PANTHER" id="PTHR12962:SF1">
    <property type="entry name" value="COLD SHOCK DOMAIN-CONTAINING PROTEIN CG9705"/>
    <property type="match status" value="1"/>
</dbReference>